<dbReference type="EMBL" id="LR798328">
    <property type="protein sequence ID" value="CAB5223957.1"/>
    <property type="molecule type" value="Genomic_DNA"/>
</dbReference>
<protein>
    <submittedName>
        <fullName evidence="2">Uncharacterized protein</fullName>
    </submittedName>
</protein>
<gene>
    <name evidence="1" type="ORF">UFOVP652_22</name>
    <name evidence="2" type="ORF">UFOVP734_17</name>
</gene>
<reference evidence="2" key="1">
    <citation type="submission" date="2020-05" db="EMBL/GenBank/DDBJ databases">
        <authorList>
            <person name="Chiriac C."/>
            <person name="Salcher M."/>
            <person name="Ghai R."/>
            <person name="Kavagutti S V."/>
        </authorList>
    </citation>
    <scope>NUCLEOTIDE SEQUENCE</scope>
</reference>
<proteinExistence type="predicted"/>
<accession>A0A6J7X0J7</accession>
<organism evidence="2">
    <name type="scientific">uncultured Caudovirales phage</name>
    <dbReference type="NCBI Taxonomy" id="2100421"/>
    <lineage>
        <taxon>Viruses</taxon>
        <taxon>Duplodnaviria</taxon>
        <taxon>Heunggongvirae</taxon>
        <taxon>Uroviricota</taxon>
        <taxon>Caudoviricetes</taxon>
        <taxon>Peduoviridae</taxon>
        <taxon>Maltschvirus</taxon>
        <taxon>Maltschvirus maltsch</taxon>
    </lineage>
</organism>
<evidence type="ECO:0000313" key="1">
    <source>
        <dbReference type="EMBL" id="CAB4154665.1"/>
    </source>
</evidence>
<evidence type="ECO:0000313" key="2">
    <source>
        <dbReference type="EMBL" id="CAB5223957.1"/>
    </source>
</evidence>
<sequence length="69" mass="8350">MKLREELRAVKEVYPAIENLLEGAAQRIEDQRLWREAWLRAERKVELLTCELDVLRSRLTNRKEKEKND</sequence>
<name>A0A6J7X0J7_9CAUD</name>
<dbReference type="EMBL" id="LR796617">
    <property type="protein sequence ID" value="CAB4154665.1"/>
    <property type="molecule type" value="Genomic_DNA"/>
</dbReference>